<dbReference type="Proteomes" id="UP000095200">
    <property type="component" value="Unassembled WGS sequence"/>
</dbReference>
<dbReference type="STRING" id="1592317.DPF_0339"/>
<sequence length="308" mass="34029">MSMTNRSPFKLDTDLITLRSLVAVVEEGGFSAATKRVHRTQSAISLQMAKLEERLHVKLLDRTSRSVSLTPSGETFVSYARRILELADEAVLAVTAPDEQELLRVGFAEYLAPQHLHSLLARFRRSHPHCDLSLVLGSGTAMIKALEHGELDMVFAGPEGENGQLLWEEPLVWTGMKESVDHDGAPLELVLMPPPCWYRQKTFDALARASRPWKLSVEANSVQAVQSAVRAGLGVSVLPLSAVQSDMLLASDSLPALPDTSVMIYVQQDSYQPYARRLIDFLLAGIEENLENRTVMLMQATSTRVHGN</sequence>
<dbReference type="EMBL" id="BDFE01000006">
    <property type="protein sequence ID" value="GAU07644.1"/>
    <property type="molecule type" value="Genomic_DNA"/>
</dbReference>
<name>A0A194AFU9_9BACT</name>
<dbReference type="PANTHER" id="PTHR30579:SF7">
    <property type="entry name" value="HTH-TYPE TRANSCRIPTIONAL REGULATOR LRHA-RELATED"/>
    <property type="match status" value="1"/>
</dbReference>
<proteinExistence type="inferred from homology"/>
<organism evidence="6 7">
    <name type="scientific">Desulfoplanes formicivorans</name>
    <dbReference type="NCBI Taxonomy" id="1592317"/>
    <lineage>
        <taxon>Bacteria</taxon>
        <taxon>Pseudomonadati</taxon>
        <taxon>Thermodesulfobacteriota</taxon>
        <taxon>Desulfovibrionia</taxon>
        <taxon>Desulfovibrionales</taxon>
        <taxon>Desulfoplanaceae</taxon>
        <taxon>Desulfoplanes</taxon>
    </lineage>
</organism>
<dbReference type="SUPFAM" id="SSF46785">
    <property type="entry name" value="Winged helix' DNA-binding domain"/>
    <property type="match status" value="1"/>
</dbReference>
<dbReference type="Pfam" id="PF00126">
    <property type="entry name" value="HTH_1"/>
    <property type="match status" value="1"/>
</dbReference>
<dbReference type="InterPro" id="IPR000847">
    <property type="entry name" value="LysR_HTH_N"/>
</dbReference>
<evidence type="ECO:0000256" key="2">
    <source>
        <dbReference type="ARBA" id="ARBA00023015"/>
    </source>
</evidence>
<dbReference type="InterPro" id="IPR036388">
    <property type="entry name" value="WH-like_DNA-bd_sf"/>
</dbReference>
<dbReference type="InterPro" id="IPR050176">
    <property type="entry name" value="LTTR"/>
</dbReference>
<dbReference type="PRINTS" id="PR00039">
    <property type="entry name" value="HTHLYSR"/>
</dbReference>
<dbReference type="InterPro" id="IPR005119">
    <property type="entry name" value="LysR_subst-bd"/>
</dbReference>
<dbReference type="PANTHER" id="PTHR30579">
    <property type="entry name" value="TRANSCRIPTIONAL REGULATOR"/>
    <property type="match status" value="1"/>
</dbReference>
<dbReference type="GO" id="GO:0003700">
    <property type="term" value="F:DNA-binding transcription factor activity"/>
    <property type="evidence" value="ECO:0007669"/>
    <property type="project" value="InterPro"/>
</dbReference>
<keyword evidence="7" id="KW-1185">Reference proteome</keyword>
<dbReference type="FunFam" id="1.10.10.10:FF:000001">
    <property type="entry name" value="LysR family transcriptional regulator"/>
    <property type="match status" value="1"/>
</dbReference>
<reference evidence="7" key="1">
    <citation type="submission" date="2016-06" db="EMBL/GenBank/DDBJ databases">
        <title>Draft genome sequence of Desulfoplanes formicivorans strain Pf12B.</title>
        <authorList>
            <person name="Watanabe M."/>
            <person name="Kojima H."/>
            <person name="Fukui M."/>
        </authorList>
    </citation>
    <scope>NUCLEOTIDE SEQUENCE [LARGE SCALE GENOMIC DNA]</scope>
    <source>
        <strain evidence="7">Pf12B</strain>
    </source>
</reference>
<evidence type="ECO:0000313" key="7">
    <source>
        <dbReference type="Proteomes" id="UP000095200"/>
    </source>
</evidence>
<comment type="similarity">
    <text evidence="1">Belongs to the LysR transcriptional regulatory family.</text>
</comment>
<comment type="caution">
    <text evidence="6">The sequence shown here is derived from an EMBL/GenBank/DDBJ whole genome shotgun (WGS) entry which is preliminary data.</text>
</comment>
<keyword evidence="4" id="KW-0804">Transcription</keyword>
<evidence type="ECO:0000256" key="3">
    <source>
        <dbReference type="ARBA" id="ARBA00023125"/>
    </source>
</evidence>
<dbReference type="AlphaFoldDB" id="A0A194AFU9"/>
<dbReference type="GO" id="GO:0003677">
    <property type="term" value="F:DNA binding"/>
    <property type="evidence" value="ECO:0007669"/>
    <property type="project" value="UniProtKB-KW"/>
</dbReference>
<feature type="domain" description="HTH lysR-type" evidence="5">
    <location>
        <begin position="13"/>
        <end position="70"/>
    </location>
</feature>
<evidence type="ECO:0000259" key="5">
    <source>
        <dbReference type="PROSITE" id="PS50931"/>
    </source>
</evidence>
<dbReference type="Gene3D" id="3.40.190.10">
    <property type="entry name" value="Periplasmic binding protein-like II"/>
    <property type="match status" value="2"/>
</dbReference>
<dbReference type="Pfam" id="PF03466">
    <property type="entry name" value="LysR_substrate"/>
    <property type="match status" value="1"/>
</dbReference>
<evidence type="ECO:0000256" key="4">
    <source>
        <dbReference type="ARBA" id="ARBA00023163"/>
    </source>
</evidence>
<accession>A0A194AFU9</accession>
<keyword evidence="3" id="KW-0238">DNA-binding</keyword>
<keyword evidence="2" id="KW-0805">Transcription regulation</keyword>
<evidence type="ECO:0000256" key="1">
    <source>
        <dbReference type="ARBA" id="ARBA00009437"/>
    </source>
</evidence>
<dbReference type="PROSITE" id="PS50931">
    <property type="entry name" value="HTH_LYSR"/>
    <property type="match status" value="1"/>
</dbReference>
<dbReference type="SUPFAM" id="SSF53850">
    <property type="entry name" value="Periplasmic binding protein-like II"/>
    <property type="match status" value="1"/>
</dbReference>
<dbReference type="Gene3D" id="1.10.10.10">
    <property type="entry name" value="Winged helix-like DNA-binding domain superfamily/Winged helix DNA-binding domain"/>
    <property type="match status" value="1"/>
</dbReference>
<dbReference type="InterPro" id="IPR036390">
    <property type="entry name" value="WH_DNA-bd_sf"/>
</dbReference>
<protein>
    <submittedName>
        <fullName evidence="6">LysR family transcriptional regulator</fullName>
    </submittedName>
</protein>
<gene>
    <name evidence="6" type="ORF">DPF_0339</name>
</gene>
<evidence type="ECO:0000313" key="6">
    <source>
        <dbReference type="EMBL" id="GAU07644.1"/>
    </source>
</evidence>